<dbReference type="InterPro" id="IPR029058">
    <property type="entry name" value="AB_hydrolase_fold"/>
</dbReference>
<dbReference type="InterPro" id="IPR001375">
    <property type="entry name" value="Peptidase_S9_cat"/>
</dbReference>
<accession>A0ABS7U539</accession>
<keyword evidence="5" id="KW-1185">Reference proteome</keyword>
<dbReference type="SUPFAM" id="SSF82171">
    <property type="entry name" value="DPP6 N-terminal domain-like"/>
    <property type="match status" value="1"/>
</dbReference>
<proteinExistence type="predicted"/>
<dbReference type="Gene3D" id="2.120.10.30">
    <property type="entry name" value="TolB, C-terminal domain"/>
    <property type="match status" value="1"/>
</dbReference>
<dbReference type="Proteomes" id="UP001139031">
    <property type="component" value="Unassembled WGS sequence"/>
</dbReference>
<dbReference type="PANTHER" id="PTHR42776:SF27">
    <property type="entry name" value="DIPEPTIDYL PEPTIDASE FAMILY MEMBER 6"/>
    <property type="match status" value="1"/>
</dbReference>
<name>A0ABS7U539_9BACT</name>
<keyword evidence="1" id="KW-0378">Hydrolase</keyword>
<evidence type="ECO:0000256" key="2">
    <source>
        <dbReference type="SAM" id="SignalP"/>
    </source>
</evidence>
<feature type="domain" description="Peptidase S9 prolyl oligopeptidase catalytic" evidence="3">
    <location>
        <begin position="453"/>
        <end position="668"/>
    </location>
</feature>
<dbReference type="PROSITE" id="PS51257">
    <property type="entry name" value="PROKAR_LIPOPROTEIN"/>
    <property type="match status" value="1"/>
</dbReference>
<dbReference type="InterPro" id="IPR011042">
    <property type="entry name" value="6-blade_b-propeller_TolB-like"/>
</dbReference>
<protein>
    <submittedName>
        <fullName evidence="4">Prolyl oligopeptidase family serine peptidase</fullName>
    </submittedName>
</protein>
<dbReference type="PANTHER" id="PTHR42776">
    <property type="entry name" value="SERINE PEPTIDASE S9 FAMILY MEMBER"/>
    <property type="match status" value="1"/>
</dbReference>
<dbReference type="EMBL" id="JAIRAU010000057">
    <property type="protein sequence ID" value="MBZ5715442.1"/>
    <property type="molecule type" value="Genomic_DNA"/>
</dbReference>
<dbReference type="RefSeq" id="WP_224197184.1">
    <property type="nucleotide sequence ID" value="NZ_JAIRAU010000057.1"/>
</dbReference>
<evidence type="ECO:0000313" key="5">
    <source>
        <dbReference type="Proteomes" id="UP001139031"/>
    </source>
</evidence>
<sequence>MRSPLVASLTLMAACAPPNAARPYPNTEPPAGEAAVASEGVVHYFDRAVDLAPFLTGFPYVQWMPSLRTDRMFVLKTGDRYELQALDLAGAGGLASAVTVSDVDWSQRSLWRVHHHSATDTLWLHADARNDEHMNLWTMNLKTGSLEQVTDHDYVYGFGLDEAESQVAYLPRAGAAPPYRTCLRVMDVASKAAREVVCDTPALAFTWSTPRFSQDGREVFFAAQVDGDRNRVQLVAVDLAAARPSVRVVTDARVPRTDVELLEGWLDADTALFIANDDGFRNLYSMSRKTGAARQLTRFTEDLTSASLTDIGVVGVHRSPLGSSLAVIDPRTGKVAAARQLPGAADVLDGRGGRVVWSHEAPDQHFELNVQQVWADAQGPAFGRGWSLGLDEAVRGAVVQCKAERVAIPTFDRDKATGKPRELHAFVLTPLRPPADPSRRLALIEAFYGGENHYSTFAHVMCAAGLTVVSPTVRGGDGFGKAFAALNDRDLGGDEIVDLFHVARWAERTLDLRPAQIGVFGGSHGGYATMRALTFPPGTKGHDDRYEFGFGLAHAGFSDIKSFHDQCNIPDWVVLESGDPARPDDLARMKDRSPLSHVDLLAAPLLLTHGSNDWRVPVGESRAFFEKARALGKPVTLVEFEGQGHHIEGIERIARLYQARFDLLQRVAESPPAPGSASAAGR</sequence>
<feature type="chain" id="PRO_5046504718" evidence="2">
    <location>
        <begin position="21"/>
        <end position="682"/>
    </location>
</feature>
<evidence type="ECO:0000256" key="1">
    <source>
        <dbReference type="ARBA" id="ARBA00022801"/>
    </source>
</evidence>
<comment type="caution">
    <text evidence="4">The sequence shown here is derived from an EMBL/GenBank/DDBJ whole genome shotgun (WGS) entry which is preliminary data.</text>
</comment>
<dbReference type="Gene3D" id="3.40.50.1820">
    <property type="entry name" value="alpha/beta hydrolase"/>
    <property type="match status" value="1"/>
</dbReference>
<dbReference type="SUPFAM" id="SSF53474">
    <property type="entry name" value="alpha/beta-Hydrolases"/>
    <property type="match status" value="1"/>
</dbReference>
<evidence type="ECO:0000259" key="3">
    <source>
        <dbReference type="Pfam" id="PF00326"/>
    </source>
</evidence>
<organism evidence="4 5">
    <name type="scientific">Nannocystis pusilla</name>
    <dbReference type="NCBI Taxonomy" id="889268"/>
    <lineage>
        <taxon>Bacteria</taxon>
        <taxon>Pseudomonadati</taxon>
        <taxon>Myxococcota</taxon>
        <taxon>Polyangia</taxon>
        <taxon>Nannocystales</taxon>
        <taxon>Nannocystaceae</taxon>
        <taxon>Nannocystis</taxon>
    </lineage>
</organism>
<dbReference type="Pfam" id="PF00326">
    <property type="entry name" value="Peptidase_S9"/>
    <property type="match status" value="1"/>
</dbReference>
<keyword evidence="2" id="KW-0732">Signal</keyword>
<feature type="signal peptide" evidence="2">
    <location>
        <begin position="1"/>
        <end position="20"/>
    </location>
</feature>
<evidence type="ECO:0000313" key="4">
    <source>
        <dbReference type="EMBL" id="MBZ5715442.1"/>
    </source>
</evidence>
<reference evidence="4" key="1">
    <citation type="submission" date="2021-08" db="EMBL/GenBank/DDBJ databases">
        <authorList>
            <person name="Stevens D.C."/>
        </authorList>
    </citation>
    <scope>NUCLEOTIDE SEQUENCE</scope>
    <source>
        <strain evidence="4">DSM 53165</strain>
    </source>
</reference>
<gene>
    <name evidence="4" type="ORF">K7C98_39925</name>
</gene>